<gene>
    <name evidence="2" type="ORF">DERP_009998</name>
</gene>
<dbReference type="Proteomes" id="UP000887458">
    <property type="component" value="Unassembled WGS sequence"/>
</dbReference>
<evidence type="ECO:0000313" key="3">
    <source>
        <dbReference type="Proteomes" id="UP000887458"/>
    </source>
</evidence>
<proteinExistence type="predicted"/>
<dbReference type="EMBL" id="NJHN03000090">
    <property type="protein sequence ID" value="KAH9416633.1"/>
    <property type="molecule type" value="Genomic_DNA"/>
</dbReference>
<sequence>MDNNDNEYGIKDDDNDDDNQITNLTFDQAMFQTMLDQVDVPDVHLLYLISIINIIITISVTPQKLNLTRASRPRLIFECVPFTPPPPPPLVMRIFVGSNERNAKFD</sequence>
<keyword evidence="1" id="KW-0812">Transmembrane</keyword>
<keyword evidence="1" id="KW-0472">Membrane</keyword>
<reference evidence="2 3" key="2">
    <citation type="journal article" date="2022" name="Mol. Biol. Evol.">
        <title>Comparative Genomics Reveals Insights into the Divergent Evolution of Astigmatic Mites and Household Pest Adaptations.</title>
        <authorList>
            <person name="Xiong Q."/>
            <person name="Wan A.T."/>
            <person name="Liu X."/>
            <person name="Fung C.S."/>
            <person name="Xiao X."/>
            <person name="Malainual N."/>
            <person name="Hou J."/>
            <person name="Wang L."/>
            <person name="Wang M."/>
            <person name="Yang K.Y."/>
            <person name="Cui Y."/>
            <person name="Leung E.L."/>
            <person name="Nong W."/>
            <person name="Shin S.K."/>
            <person name="Au S.W."/>
            <person name="Jeong K.Y."/>
            <person name="Chew F.T."/>
            <person name="Hui J.H."/>
            <person name="Leung T.F."/>
            <person name="Tungtrongchitr A."/>
            <person name="Zhong N."/>
            <person name="Liu Z."/>
            <person name="Tsui S.K."/>
        </authorList>
    </citation>
    <scope>NUCLEOTIDE SEQUENCE [LARGE SCALE GENOMIC DNA]</scope>
    <source>
        <strain evidence="2">Derp</strain>
    </source>
</reference>
<protein>
    <submittedName>
        <fullName evidence="2">Uncharacterized protein</fullName>
    </submittedName>
</protein>
<keyword evidence="3" id="KW-1185">Reference proteome</keyword>
<comment type="caution">
    <text evidence="2">The sequence shown here is derived from an EMBL/GenBank/DDBJ whole genome shotgun (WGS) entry which is preliminary data.</text>
</comment>
<accession>A0ABQ8J250</accession>
<name>A0ABQ8J250_DERPT</name>
<evidence type="ECO:0000313" key="2">
    <source>
        <dbReference type="EMBL" id="KAH9416633.1"/>
    </source>
</evidence>
<feature type="transmembrane region" description="Helical" evidence="1">
    <location>
        <begin position="44"/>
        <end position="62"/>
    </location>
</feature>
<evidence type="ECO:0000256" key="1">
    <source>
        <dbReference type="SAM" id="Phobius"/>
    </source>
</evidence>
<organism evidence="2 3">
    <name type="scientific">Dermatophagoides pteronyssinus</name>
    <name type="common">European house dust mite</name>
    <dbReference type="NCBI Taxonomy" id="6956"/>
    <lineage>
        <taxon>Eukaryota</taxon>
        <taxon>Metazoa</taxon>
        <taxon>Ecdysozoa</taxon>
        <taxon>Arthropoda</taxon>
        <taxon>Chelicerata</taxon>
        <taxon>Arachnida</taxon>
        <taxon>Acari</taxon>
        <taxon>Acariformes</taxon>
        <taxon>Sarcoptiformes</taxon>
        <taxon>Astigmata</taxon>
        <taxon>Psoroptidia</taxon>
        <taxon>Analgoidea</taxon>
        <taxon>Pyroglyphidae</taxon>
        <taxon>Dermatophagoidinae</taxon>
        <taxon>Dermatophagoides</taxon>
    </lineage>
</organism>
<reference evidence="2 3" key="1">
    <citation type="journal article" date="2018" name="J. Allergy Clin. Immunol.">
        <title>High-quality assembly of Dermatophagoides pteronyssinus genome and transcriptome reveals a wide range of novel allergens.</title>
        <authorList>
            <person name="Liu X.Y."/>
            <person name="Yang K.Y."/>
            <person name="Wang M.Q."/>
            <person name="Kwok J.S."/>
            <person name="Zeng X."/>
            <person name="Yang Z."/>
            <person name="Xiao X.J."/>
            <person name="Lau C.P."/>
            <person name="Li Y."/>
            <person name="Huang Z.M."/>
            <person name="Ba J.G."/>
            <person name="Yim A.K."/>
            <person name="Ouyang C.Y."/>
            <person name="Ngai S.M."/>
            <person name="Chan T.F."/>
            <person name="Leung E.L."/>
            <person name="Liu L."/>
            <person name="Liu Z.G."/>
            <person name="Tsui S.K."/>
        </authorList>
    </citation>
    <scope>NUCLEOTIDE SEQUENCE [LARGE SCALE GENOMIC DNA]</scope>
    <source>
        <strain evidence="2">Derp</strain>
    </source>
</reference>
<keyword evidence="1" id="KW-1133">Transmembrane helix</keyword>